<protein>
    <submittedName>
        <fullName evidence="2">DUF4445 domain-containing protein</fullName>
    </submittedName>
</protein>
<dbReference type="InterPro" id="IPR001041">
    <property type="entry name" value="2Fe-2S_ferredoxin-type"/>
</dbReference>
<reference evidence="2 3" key="1">
    <citation type="submission" date="2020-08" db="EMBL/GenBank/DDBJ databases">
        <title>Bridging the membrane lipid divide: bacteria of the FCB group superphylum have the potential to synthesize archaeal ether lipids.</title>
        <authorList>
            <person name="Villanueva L."/>
            <person name="Von Meijenfeldt F.A.B."/>
            <person name="Westbye A.B."/>
            <person name="Yadav S."/>
            <person name="Hopmans E.C."/>
            <person name="Dutilh B.E."/>
            <person name="Sinninghe Damste J.S."/>
        </authorList>
    </citation>
    <scope>NUCLEOTIDE SEQUENCE [LARGE SCALE GENOMIC DNA]</scope>
    <source>
        <strain evidence="2">NIOZ-UU36</strain>
    </source>
</reference>
<dbReference type="InterPro" id="IPR036010">
    <property type="entry name" value="2Fe-2S_ferredoxin-like_sf"/>
</dbReference>
<sequence>MAEHIVKFDISSEPVTVPTGTLVSEAADKAGIEINQPCGGQGRCGRCAVIVTEGDSSIRRRSTLRLSSEDVAAGYALACQSVIEGDTEITIPPQEKIQRRLTTDRTVGKVVIPAGYDPQLSQSIRRVKLTLPPPSMDDQTDDWSRLQTALRKQAGVTQLQASLELIRNIGATLREMDWQVTATLNAKTWDCPDCPAQLLALLPGHIEDDTPLWGVAIDIGTTTVSVWMVDLLTGEVKAQVAEYNQQISRGEDVISRIIVAGKEGGSEKMRDLVVDTINNLLVQACKRLKASPDEIVKATIAGNSTMMHLLLGIPAASIRLSPFVTAINQIPTLDATDVGLAIHPQAIVDCLPGVASYVGADISAGVLSSGMIDSEEMILFLDVGTNGEIVLGSKDWLVTCACSAGPAFEGSGVLDGMRATKGAIEEVWVNDQTHEPTYRVIGGSKPKGLCGSGLISLLAEMFLTGVVDKGGKVNTKLSTPRTREGEHGGEYVVAWAAKSSTGKDIVITNVDIDNLLRAKAAIYAGFAVLAENVGVTLDMAEQVLVGGSFGKYINVEKAIEIGLLPDLPWEKFQFLGNTSVQGSYLALIDDQVRNRITEIATKMTYIELSADNKFYDAFMSALFLPHTDMTLFPSVAKMMEEK</sequence>
<dbReference type="InterPro" id="IPR027980">
    <property type="entry name" value="RACo_C"/>
</dbReference>
<evidence type="ECO:0000259" key="1">
    <source>
        <dbReference type="PROSITE" id="PS51085"/>
    </source>
</evidence>
<dbReference type="GO" id="GO:0051536">
    <property type="term" value="F:iron-sulfur cluster binding"/>
    <property type="evidence" value="ECO:0007669"/>
    <property type="project" value="InterPro"/>
</dbReference>
<gene>
    <name evidence="2" type="ORF">H8E29_04670</name>
</gene>
<organism evidence="2 3">
    <name type="scientific">Candidatus Desulfolinea nitratireducens</name>
    <dbReference type="NCBI Taxonomy" id="2841698"/>
    <lineage>
        <taxon>Bacteria</taxon>
        <taxon>Bacillati</taxon>
        <taxon>Chloroflexota</taxon>
        <taxon>Anaerolineae</taxon>
        <taxon>Anaerolineales</taxon>
        <taxon>Anaerolineales incertae sedis</taxon>
        <taxon>Candidatus Desulfolinea</taxon>
    </lineage>
</organism>
<dbReference type="InterPro" id="IPR012675">
    <property type="entry name" value="Beta-grasp_dom_sf"/>
</dbReference>
<dbReference type="PROSITE" id="PS51085">
    <property type="entry name" value="2FE2S_FER_2"/>
    <property type="match status" value="1"/>
</dbReference>
<dbReference type="Gene3D" id="3.10.20.880">
    <property type="match status" value="1"/>
</dbReference>
<evidence type="ECO:0000313" key="2">
    <source>
        <dbReference type="EMBL" id="MBC8334536.1"/>
    </source>
</evidence>
<dbReference type="EMBL" id="JACNJN010000071">
    <property type="protein sequence ID" value="MBC8334536.1"/>
    <property type="molecule type" value="Genomic_DNA"/>
</dbReference>
<dbReference type="Pfam" id="PF14574">
    <property type="entry name" value="RACo_C_ter"/>
    <property type="match status" value="1"/>
</dbReference>
<dbReference type="InterPro" id="IPR041414">
    <property type="entry name" value="Raco-like_middle"/>
</dbReference>
<dbReference type="InterPro" id="IPR040506">
    <property type="entry name" value="RACo_linker"/>
</dbReference>
<dbReference type="CDD" id="cd00207">
    <property type="entry name" value="fer2"/>
    <property type="match status" value="1"/>
</dbReference>
<dbReference type="Pfam" id="PF17650">
    <property type="entry name" value="RACo_linker"/>
    <property type="match status" value="1"/>
</dbReference>
<proteinExistence type="predicted"/>
<name>A0A8J6NGR9_9CHLR</name>
<dbReference type="PANTHER" id="PTHR42895:SF2">
    <property type="entry name" value="IRON-SULFUR CLUSTER PROTEIN"/>
    <property type="match status" value="1"/>
</dbReference>
<accession>A0A8J6NGR9</accession>
<dbReference type="Pfam" id="PF00111">
    <property type="entry name" value="Fer2"/>
    <property type="match status" value="1"/>
</dbReference>
<comment type="caution">
    <text evidence="2">The sequence shown here is derived from an EMBL/GenBank/DDBJ whole genome shotgun (WGS) entry which is preliminary data.</text>
</comment>
<dbReference type="Gene3D" id="3.30.420.480">
    <property type="entry name" value="Domain of unknown function (DUF4445)"/>
    <property type="match status" value="1"/>
</dbReference>
<dbReference type="InterPro" id="IPR042259">
    <property type="entry name" value="Raco-like_middle_sf"/>
</dbReference>
<dbReference type="InterPro" id="IPR052911">
    <property type="entry name" value="Corrinoid_activation_enz"/>
</dbReference>
<dbReference type="Proteomes" id="UP000614469">
    <property type="component" value="Unassembled WGS sequence"/>
</dbReference>
<dbReference type="Gene3D" id="3.10.20.30">
    <property type="match status" value="1"/>
</dbReference>
<feature type="domain" description="2Fe-2S ferredoxin-type" evidence="1">
    <location>
        <begin position="4"/>
        <end position="95"/>
    </location>
</feature>
<dbReference type="PANTHER" id="PTHR42895">
    <property type="entry name" value="IRON-SULFUR CLUSTER-BINDING PROTEIN-RELATED"/>
    <property type="match status" value="1"/>
</dbReference>
<dbReference type="SUPFAM" id="SSF54292">
    <property type="entry name" value="2Fe-2S ferredoxin-like"/>
    <property type="match status" value="1"/>
</dbReference>
<evidence type="ECO:0000313" key="3">
    <source>
        <dbReference type="Proteomes" id="UP000614469"/>
    </source>
</evidence>
<dbReference type="Pfam" id="PF17651">
    <property type="entry name" value="Raco_middle"/>
    <property type="match status" value="1"/>
</dbReference>
<dbReference type="AlphaFoldDB" id="A0A8J6NGR9"/>